<protein>
    <submittedName>
        <fullName evidence="4">TPR Domain containing protein</fullName>
    </submittedName>
</protein>
<dbReference type="SMART" id="SM00028">
    <property type="entry name" value="TPR"/>
    <property type="match status" value="5"/>
</dbReference>
<evidence type="ECO:0000313" key="4">
    <source>
        <dbReference type="EMBL" id="EAY05207.1"/>
    </source>
</evidence>
<reference evidence="4" key="2">
    <citation type="journal article" date="2007" name="Science">
        <title>Draft genome sequence of the sexually transmitted pathogen Trichomonas vaginalis.</title>
        <authorList>
            <person name="Carlton J.M."/>
            <person name="Hirt R.P."/>
            <person name="Silva J.C."/>
            <person name="Delcher A.L."/>
            <person name="Schatz M."/>
            <person name="Zhao Q."/>
            <person name="Wortman J.R."/>
            <person name="Bidwell S.L."/>
            <person name="Alsmark U.C.M."/>
            <person name="Besteiro S."/>
            <person name="Sicheritz-Ponten T."/>
            <person name="Noel C.J."/>
            <person name="Dacks J.B."/>
            <person name="Foster P.G."/>
            <person name="Simillion C."/>
            <person name="Van de Peer Y."/>
            <person name="Miranda-Saavedra D."/>
            <person name="Barton G.J."/>
            <person name="Westrop G.D."/>
            <person name="Mueller S."/>
            <person name="Dessi D."/>
            <person name="Fiori P.L."/>
            <person name="Ren Q."/>
            <person name="Paulsen I."/>
            <person name="Zhang H."/>
            <person name="Bastida-Corcuera F.D."/>
            <person name="Simoes-Barbosa A."/>
            <person name="Brown M.T."/>
            <person name="Hayes R.D."/>
            <person name="Mukherjee M."/>
            <person name="Okumura C.Y."/>
            <person name="Schneider R."/>
            <person name="Smith A.J."/>
            <person name="Vanacova S."/>
            <person name="Villalvazo M."/>
            <person name="Haas B.J."/>
            <person name="Pertea M."/>
            <person name="Feldblyum T.V."/>
            <person name="Utterback T.R."/>
            <person name="Shu C.L."/>
            <person name="Osoegawa K."/>
            <person name="de Jong P.J."/>
            <person name="Hrdy I."/>
            <person name="Horvathova L."/>
            <person name="Zubacova Z."/>
            <person name="Dolezal P."/>
            <person name="Malik S.B."/>
            <person name="Logsdon J.M. Jr."/>
            <person name="Henze K."/>
            <person name="Gupta A."/>
            <person name="Wang C.C."/>
            <person name="Dunne R.L."/>
            <person name="Upcroft J.A."/>
            <person name="Upcroft P."/>
            <person name="White O."/>
            <person name="Salzberg S.L."/>
            <person name="Tang P."/>
            <person name="Chiu C.-H."/>
            <person name="Lee Y.-S."/>
            <person name="Embley T.M."/>
            <person name="Coombs G.H."/>
            <person name="Mottram J.C."/>
            <person name="Tachezy J."/>
            <person name="Fraser-Liggett C.M."/>
            <person name="Johnson P.J."/>
        </authorList>
    </citation>
    <scope>NUCLEOTIDE SEQUENCE [LARGE SCALE GENOMIC DNA]</scope>
    <source>
        <strain evidence="4">G3</strain>
    </source>
</reference>
<dbReference type="RefSeq" id="XP_001317430.1">
    <property type="nucleotide sequence ID" value="XM_001317395.1"/>
</dbReference>
<dbReference type="InParanoid" id="A2EQ32"/>
<feature type="repeat" description="TPR" evidence="3">
    <location>
        <begin position="339"/>
        <end position="372"/>
    </location>
</feature>
<dbReference type="FunFam" id="1.25.40.1040:FF:000024">
    <property type="entry name" value="TPR Domain containing protein"/>
    <property type="match status" value="1"/>
</dbReference>
<dbReference type="AlphaFoldDB" id="A2EQ32"/>
<dbReference type="Gene3D" id="1.25.40.1040">
    <property type="match status" value="1"/>
</dbReference>
<dbReference type="OrthoDB" id="10263032at2759"/>
<dbReference type="VEuPathDB" id="TrichDB:TVAG_473860"/>
<dbReference type="STRING" id="5722.A2EQ32"/>
<dbReference type="KEGG" id="tva:4763073"/>
<reference evidence="4" key="1">
    <citation type="submission" date="2006-10" db="EMBL/GenBank/DDBJ databases">
        <authorList>
            <person name="Amadeo P."/>
            <person name="Zhao Q."/>
            <person name="Wortman J."/>
            <person name="Fraser-Liggett C."/>
            <person name="Carlton J."/>
        </authorList>
    </citation>
    <scope>NUCLEOTIDE SEQUENCE</scope>
    <source>
        <strain evidence="4">G3</strain>
    </source>
</reference>
<dbReference type="PANTHER" id="PTHR22767:SF2">
    <property type="entry name" value="N(ALPHA)-ACETYLTRANSFERASE 15_16, ISOFORM A"/>
    <property type="match status" value="1"/>
</dbReference>
<evidence type="ECO:0000256" key="3">
    <source>
        <dbReference type="PROSITE-ProRule" id="PRU00339"/>
    </source>
</evidence>
<dbReference type="SUPFAM" id="SSF48452">
    <property type="entry name" value="TPR-like"/>
    <property type="match status" value="3"/>
</dbReference>
<dbReference type="InterPro" id="IPR011990">
    <property type="entry name" value="TPR-like_helical_dom_sf"/>
</dbReference>
<evidence type="ECO:0000313" key="5">
    <source>
        <dbReference type="Proteomes" id="UP000001542"/>
    </source>
</evidence>
<dbReference type="VEuPathDB" id="TrichDB:TVAGG3_0072730"/>
<evidence type="ECO:0000256" key="2">
    <source>
        <dbReference type="ARBA" id="ARBA00022803"/>
    </source>
</evidence>
<gene>
    <name evidence="4" type="ORF">TVAG_473860</name>
</gene>
<keyword evidence="1" id="KW-0677">Repeat</keyword>
<accession>A2EQ32</accession>
<name>A2EQ32_TRIV3</name>
<keyword evidence="5" id="KW-1185">Reference proteome</keyword>
<dbReference type="FunCoup" id="A2EQ32">
    <property type="interactions" value="551"/>
</dbReference>
<dbReference type="PANTHER" id="PTHR22767">
    <property type="entry name" value="N-TERMINAL ACETYLTRANSFERASE-RELATED"/>
    <property type="match status" value="1"/>
</dbReference>
<dbReference type="InterPro" id="IPR019734">
    <property type="entry name" value="TPR_rpt"/>
</dbReference>
<proteinExistence type="predicted"/>
<dbReference type="PROSITE" id="PS50005">
    <property type="entry name" value="TPR"/>
    <property type="match status" value="1"/>
</dbReference>
<evidence type="ECO:0000256" key="1">
    <source>
        <dbReference type="ARBA" id="ARBA00022737"/>
    </source>
</evidence>
<dbReference type="InterPro" id="IPR021183">
    <property type="entry name" value="NatA_aux_su"/>
</dbReference>
<dbReference type="GO" id="GO:0010698">
    <property type="term" value="F:acetyltransferase activator activity"/>
    <property type="evidence" value="ECO:0000318"/>
    <property type="project" value="GO_Central"/>
</dbReference>
<sequence length="709" mass="81499">MSAAKIDEVSKLCENYIENEKFQEGLHLTEKSLRKYPKSAKIIAYLALFLEKTKKHDEALAEIKTAIMTEMGNADVWRIQGLIYRSQGDYLKSLQSMTMAYKKNSNDENILSQLYSLTLFLHQYKLNFEYASCIVKVALSPANALKFAYSQYVNGDCSGAMKTISTIFDEGEQYTQSEMGRFYAHILLETKQYEECLKFLDGQKIIIDNISILESKAKCYLNLNKKEELMHTLDALLKEYPDNGDYFEILENLLSPEDYMKELFRIKDQFKSNYAKVRILELMDKNDEKFRPLLTEHIIPLLNKASPAIFATIEAFDSEKLDIAIEIAKSAELPISCIPALHIMIAQIYNSRQQYDEALEEIEKGISQNPTVPELYVAKIDSLSKSGRNAEALESARKLAELDPADKGSNRILVKNLYRNGKIKTARKTAAPFSIRKSSTEDILFKNEDNKIHFRAARSCLRIGKIDDGMNFYKDVLCQIEEGKNGFYNFFSWGFMRIMNLHEIYQFILNISSNKIYCKAFVNFVKLLLAQNKLDECKTECNKIVRTKNDEARAYLSVVYAKTGDVLLALKNYIKLPKKYQLISFPSVDKLVKNVNAPDMVKEIVNELYKPLSEDANHNDPQELLNKARGLLYVDQKNDAEKVTLEAAKLDMSFNMAVDLYLFAKVECRNEAMADDVAKTINKKYPKYEIKLNDFEDDDPHKYIVVPEE</sequence>
<dbReference type="Pfam" id="PF12569">
    <property type="entry name" value="NatA_aux_su"/>
    <property type="match status" value="1"/>
</dbReference>
<keyword evidence="2 3" id="KW-0802">TPR repeat</keyword>
<dbReference type="GO" id="GO:0005737">
    <property type="term" value="C:cytoplasm"/>
    <property type="evidence" value="ECO:0000318"/>
    <property type="project" value="GO_Central"/>
</dbReference>
<dbReference type="eggNOG" id="KOG1156">
    <property type="taxonomic scope" value="Eukaryota"/>
</dbReference>
<organism evidence="4 5">
    <name type="scientific">Trichomonas vaginalis (strain ATCC PRA-98 / G3)</name>
    <dbReference type="NCBI Taxonomy" id="412133"/>
    <lineage>
        <taxon>Eukaryota</taxon>
        <taxon>Metamonada</taxon>
        <taxon>Parabasalia</taxon>
        <taxon>Trichomonadida</taxon>
        <taxon>Trichomonadidae</taxon>
        <taxon>Trichomonas</taxon>
    </lineage>
</organism>
<dbReference type="Proteomes" id="UP000001542">
    <property type="component" value="Unassembled WGS sequence"/>
</dbReference>
<dbReference type="EMBL" id="DS113454">
    <property type="protein sequence ID" value="EAY05207.1"/>
    <property type="molecule type" value="Genomic_DNA"/>
</dbReference>
<dbReference type="SMR" id="A2EQ32"/>